<evidence type="ECO:0000256" key="3">
    <source>
        <dbReference type="ARBA" id="ARBA00005210"/>
    </source>
</evidence>
<evidence type="ECO:0000256" key="2">
    <source>
        <dbReference type="ARBA" id="ARBA00004835"/>
    </source>
</evidence>
<dbReference type="GO" id="GO:0008478">
    <property type="term" value="F:pyridoxal kinase activity"/>
    <property type="evidence" value="ECO:0007669"/>
    <property type="project" value="UniProtKB-EC"/>
</dbReference>
<feature type="domain" description="Pyridoxamine kinase/Phosphomethylpyrimidine kinase" evidence="15">
    <location>
        <begin position="99"/>
        <end position="211"/>
    </location>
</feature>
<dbReference type="NCBIfam" id="TIGR00687">
    <property type="entry name" value="pyridox_kin"/>
    <property type="match status" value="1"/>
</dbReference>
<proteinExistence type="inferred from homology"/>
<reference evidence="16" key="1">
    <citation type="submission" date="2023-03" db="EMBL/GenBank/DDBJ databases">
        <authorList>
            <person name="Steffen K."/>
            <person name="Cardenas P."/>
        </authorList>
    </citation>
    <scope>NUCLEOTIDE SEQUENCE</scope>
</reference>
<evidence type="ECO:0000256" key="10">
    <source>
        <dbReference type="ARBA" id="ARBA00022840"/>
    </source>
</evidence>
<dbReference type="GO" id="GO:0005524">
    <property type="term" value="F:ATP binding"/>
    <property type="evidence" value="ECO:0007669"/>
    <property type="project" value="UniProtKB-KW"/>
</dbReference>
<sequence length="245" mass="26805">MERSSEPSKDRRVLSIQSHVVHGHVGNSAAVFPLQVLGCDVDAINSVQFSNHTGYKEYRGQVLDSDNLDALITGLRSNSLLKYTHILTGYCGEKSFLEKILDVVTELKRASPNCLFLCDPVLGDDGKMYVPSELIDVYRERIVPSADILTPNQFELELLSGAKVTSEEEALKAIDCLLSRGSKCVIVTSIELPSSTDTLVLLGKSEKGEVARIEIPKLEGPFRGNWGPLLCPPVGMEPPRPTVIV</sequence>
<evidence type="ECO:0000256" key="4">
    <source>
        <dbReference type="ARBA" id="ARBA00008805"/>
    </source>
</evidence>
<keyword evidence="9 16" id="KW-0418">Kinase</keyword>
<dbReference type="Pfam" id="PF08543">
    <property type="entry name" value="Phos_pyr_kin"/>
    <property type="match status" value="1"/>
</dbReference>
<dbReference type="EMBL" id="CASHTH010001654">
    <property type="protein sequence ID" value="CAI8017780.1"/>
    <property type="molecule type" value="Genomic_DNA"/>
</dbReference>
<dbReference type="GO" id="GO:0009443">
    <property type="term" value="P:pyridoxal 5'-phosphate salvage"/>
    <property type="evidence" value="ECO:0007669"/>
    <property type="project" value="InterPro"/>
</dbReference>
<organism evidence="16 17">
    <name type="scientific">Geodia barretti</name>
    <name type="common">Barrett's horny sponge</name>
    <dbReference type="NCBI Taxonomy" id="519541"/>
    <lineage>
        <taxon>Eukaryota</taxon>
        <taxon>Metazoa</taxon>
        <taxon>Porifera</taxon>
        <taxon>Demospongiae</taxon>
        <taxon>Heteroscleromorpha</taxon>
        <taxon>Tetractinellida</taxon>
        <taxon>Astrophorina</taxon>
        <taxon>Geodiidae</taxon>
        <taxon>Geodia</taxon>
    </lineage>
</organism>
<dbReference type="AlphaFoldDB" id="A0AA35RU49"/>
<dbReference type="InterPro" id="IPR013749">
    <property type="entry name" value="PM/HMP-P_kinase-1"/>
</dbReference>
<comment type="caution">
    <text evidence="16">The sequence shown here is derived from an EMBL/GenBank/DDBJ whole genome shotgun (WGS) entry which is preliminary data.</text>
</comment>
<evidence type="ECO:0000256" key="9">
    <source>
        <dbReference type="ARBA" id="ARBA00022777"/>
    </source>
</evidence>
<evidence type="ECO:0000259" key="15">
    <source>
        <dbReference type="Pfam" id="PF08543"/>
    </source>
</evidence>
<comment type="catalytic activity">
    <reaction evidence="13">
        <text>pyridoxal + ATP = pyridoxal 5'-phosphate + ADP + H(+)</text>
        <dbReference type="Rhea" id="RHEA:10224"/>
        <dbReference type="ChEBI" id="CHEBI:15378"/>
        <dbReference type="ChEBI" id="CHEBI:17310"/>
        <dbReference type="ChEBI" id="CHEBI:30616"/>
        <dbReference type="ChEBI" id="CHEBI:456216"/>
        <dbReference type="ChEBI" id="CHEBI:597326"/>
        <dbReference type="EC" id="2.7.1.35"/>
    </reaction>
    <physiologicalReaction direction="left-to-right" evidence="13">
        <dbReference type="Rhea" id="RHEA:10225"/>
    </physiologicalReaction>
</comment>
<dbReference type="InterPro" id="IPR004625">
    <property type="entry name" value="PyrdxlKinase"/>
</dbReference>
<comment type="pathway">
    <text evidence="2">Cofactor metabolism; pyridoxal 5'-phosphate salvage; pyridoxine 5'-phosphate from pyridoxine: step 1/1.</text>
</comment>
<keyword evidence="7" id="KW-0808">Transferase</keyword>
<dbReference type="CDD" id="cd01173">
    <property type="entry name" value="pyridoxal_pyridoxamine_kinase"/>
    <property type="match status" value="1"/>
</dbReference>
<keyword evidence="10" id="KW-0067">ATP-binding</keyword>
<dbReference type="PANTHER" id="PTHR10534:SF2">
    <property type="entry name" value="PYRIDOXAL KINASE"/>
    <property type="match status" value="1"/>
</dbReference>
<dbReference type="InterPro" id="IPR029056">
    <property type="entry name" value="Ribokinase-like"/>
</dbReference>
<evidence type="ECO:0000256" key="11">
    <source>
        <dbReference type="ARBA" id="ARBA00032808"/>
    </source>
</evidence>
<evidence type="ECO:0000256" key="5">
    <source>
        <dbReference type="ARBA" id="ARBA00012104"/>
    </source>
</evidence>
<evidence type="ECO:0000313" key="17">
    <source>
        <dbReference type="Proteomes" id="UP001174909"/>
    </source>
</evidence>
<accession>A0AA35RU49</accession>
<dbReference type="SUPFAM" id="SSF53613">
    <property type="entry name" value="Ribokinase-like"/>
    <property type="match status" value="1"/>
</dbReference>
<evidence type="ECO:0000256" key="1">
    <source>
        <dbReference type="ARBA" id="ARBA00004750"/>
    </source>
</evidence>
<evidence type="ECO:0000256" key="12">
    <source>
        <dbReference type="ARBA" id="ARBA00047310"/>
    </source>
</evidence>
<dbReference type="EC" id="2.7.1.35" evidence="5"/>
<dbReference type="Proteomes" id="UP001174909">
    <property type="component" value="Unassembled WGS sequence"/>
</dbReference>
<name>A0AA35RU49_GEOBA</name>
<keyword evidence="8" id="KW-0547">Nucleotide-binding</keyword>
<evidence type="ECO:0000256" key="13">
    <source>
        <dbReference type="ARBA" id="ARBA00047377"/>
    </source>
</evidence>
<dbReference type="PANTHER" id="PTHR10534">
    <property type="entry name" value="PYRIDOXAL KINASE"/>
    <property type="match status" value="1"/>
</dbReference>
<evidence type="ECO:0000313" key="16">
    <source>
        <dbReference type="EMBL" id="CAI8017780.1"/>
    </source>
</evidence>
<evidence type="ECO:0000256" key="6">
    <source>
        <dbReference type="ARBA" id="ARBA00018134"/>
    </source>
</evidence>
<comment type="pathway">
    <text evidence="1">Cofactor metabolism; pyridoxal 5'-phosphate salvage; pyridoxamine 5'-phosphate from pyridoxamine: step 1/1.</text>
</comment>
<comment type="catalytic activity">
    <reaction evidence="12">
        <text>pyridoxamine + ATP = pyridoxamine 5'-phosphate + ADP + H(+)</text>
        <dbReference type="Rhea" id="RHEA:25104"/>
        <dbReference type="ChEBI" id="CHEBI:15378"/>
        <dbReference type="ChEBI" id="CHEBI:30616"/>
        <dbReference type="ChEBI" id="CHEBI:57761"/>
        <dbReference type="ChEBI" id="CHEBI:58451"/>
        <dbReference type="ChEBI" id="CHEBI:456216"/>
        <dbReference type="EC" id="2.7.1.35"/>
    </reaction>
    <physiologicalReaction direction="left-to-right" evidence="12">
        <dbReference type="Rhea" id="RHEA:25105"/>
    </physiologicalReaction>
</comment>
<evidence type="ECO:0000256" key="14">
    <source>
        <dbReference type="ARBA" id="ARBA00048524"/>
    </source>
</evidence>
<dbReference type="Gene3D" id="3.40.1190.20">
    <property type="match status" value="1"/>
</dbReference>
<comment type="pathway">
    <text evidence="3">Cofactor metabolism; pyridoxal 5'-phosphate salvage; pyridoxal 5'-phosphate from pyridoxal: step 1/1.</text>
</comment>
<protein>
    <recommendedName>
        <fullName evidence="6">Pyridoxal kinase</fullName>
        <ecNumber evidence="5">2.7.1.35</ecNumber>
    </recommendedName>
    <alternativeName>
        <fullName evidence="11">Pyridoxine kinase</fullName>
    </alternativeName>
</protein>
<evidence type="ECO:0000256" key="8">
    <source>
        <dbReference type="ARBA" id="ARBA00022741"/>
    </source>
</evidence>
<comment type="similarity">
    <text evidence="4">Belongs to the pyridoxine kinase family.</text>
</comment>
<keyword evidence="17" id="KW-1185">Reference proteome</keyword>
<gene>
    <name evidence="16" type="ORF">GBAR_LOCUS10737</name>
</gene>
<evidence type="ECO:0000256" key="7">
    <source>
        <dbReference type="ARBA" id="ARBA00022679"/>
    </source>
</evidence>
<comment type="catalytic activity">
    <reaction evidence="14">
        <text>pyridoxine + ATP = pyridoxine 5'-phosphate + ADP + H(+)</text>
        <dbReference type="Rhea" id="RHEA:25108"/>
        <dbReference type="ChEBI" id="CHEBI:15378"/>
        <dbReference type="ChEBI" id="CHEBI:16709"/>
        <dbReference type="ChEBI" id="CHEBI:30616"/>
        <dbReference type="ChEBI" id="CHEBI:58589"/>
        <dbReference type="ChEBI" id="CHEBI:456216"/>
        <dbReference type="EC" id="2.7.1.35"/>
    </reaction>
    <physiologicalReaction direction="left-to-right" evidence="14">
        <dbReference type="Rhea" id="RHEA:25109"/>
    </physiologicalReaction>
</comment>
<dbReference type="GO" id="GO:0005829">
    <property type="term" value="C:cytosol"/>
    <property type="evidence" value="ECO:0007669"/>
    <property type="project" value="TreeGrafter"/>
</dbReference>